<reference evidence="1" key="1">
    <citation type="submission" date="2022-05" db="EMBL/GenBank/DDBJ databases">
        <title>Chromosome-level genome of Chaenocephalus aceratus.</title>
        <authorList>
            <person name="Park H."/>
        </authorList>
    </citation>
    <scope>NUCLEOTIDE SEQUENCE</scope>
    <source>
        <strain evidence="1">KU_202001</strain>
    </source>
</reference>
<organism evidence="1 2">
    <name type="scientific">Chaenocephalus aceratus</name>
    <name type="common">Blackfin icefish</name>
    <name type="synonym">Chaenichthys aceratus</name>
    <dbReference type="NCBI Taxonomy" id="36190"/>
    <lineage>
        <taxon>Eukaryota</taxon>
        <taxon>Metazoa</taxon>
        <taxon>Chordata</taxon>
        <taxon>Craniata</taxon>
        <taxon>Vertebrata</taxon>
        <taxon>Euteleostomi</taxon>
        <taxon>Actinopterygii</taxon>
        <taxon>Neopterygii</taxon>
        <taxon>Teleostei</taxon>
        <taxon>Neoteleostei</taxon>
        <taxon>Acanthomorphata</taxon>
        <taxon>Eupercaria</taxon>
        <taxon>Perciformes</taxon>
        <taxon>Notothenioidei</taxon>
        <taxon>Channichthyidae</taxon>
        <taxon>Chaenocephalus</taxon>
    </lineage>
</organism>
<comment type="caution">
    <text evidence="1">The sequence shown here is derived from an EMBL/GenBank/DDBJ whole genome shotgun (WGS) entry which is preliminary data.</text>
</comment>
<evidence type="ECO:0000313" key="1">
    <source>
        <dbReference type="EMBL" id="KAI4818419.1"/>
    </source>
</evidence>
<protein>
    <submittedName>
        <fullName evidence="1">Uncharacterized protein</fullName>
    </submittedName>
</protein>
<gene>
    <name evidence="1" type="ORF">KUCAC02_011760</name>
</gene>
<name>A0ACB9WWT2_CHAAC</name>
<dbReference type="EMBL" id="CM043795">
    <property type="protein sequence ID" value="KAI4818419.1"/>
    <property type="molecule type" value="Genomic_DNA"/>
</dbReference>
<keyword evidence="2" id="KW-1185">Reference proteome</keyword>
<evidence type="ECO:0000313" key="2">
    <source>
        <dbReference type="Proteomes" id="UP001057452"/>
    </source>
</evidence>
<accession>A0ACB9WWT2</accession>
<proteinExistence type="predicted"/>
<sequence length="55" mass="6336">MEATQEGSRRLLQVCCRGIEAWLVSQRQHMVTSLIHLLTIPCVFYISVVIYCLLL</sequence>
<dbReference type="Proteomes" id="UP001057452">
    <property type="component" value="Chromosome 11"/>
</dbReference>